<sequence>MLLLLRYLTFLLHFLRHRFDLLEDTADPGVIEESVESSTSFRGTNLWVLIFAILIASVGLNVNSTAVIIGAMLISPLMGPLVTLGYSAATNNPDLLRRAIKSLGLAIIISLITSTIYFLLTPLEGAQSELLARTEPTIWDVLIALFGGLAGAVGLTRREKSNVIPGVAIATALMPPLCTTGYGLASGHWQYALGAFYLFSINCVFITLASFLVMRFLRLPPHQFQNEKHAVRVRRLMLAAAVVVAAPSVWLGYRIVQRSVYEHAAEDFVKEQLDFPGTYVITRQINARSRSINVLLMGPTVDSARLAAAHRQLAKYRLVPTTLTVRQGLQAYDSLDAQALRQNLLEDVRARQNQSQLQSEAEIANLQQLVATAKTALPTPEAMLREVQVEHPGVRRLALAQLVRPAVQPDSLPADTVLVVSVEARTPVPDPERERIVKWLQARTNRSQIELLVLPPAAVRKLPPLPPRVPEKAVGFPKQ</sequence>
<dbReference type="Pfam" id="PF04087">
    <property type="entry name" value="DUF389"/>
    <property type="match status" value="1"/>
</dbReference>
<name>A0A4Z0MCB3_9BACT</name>
<feature type="transmembrane region" description="Helical" evidence="1">
    <location>
        <begin position="99"/>
        <end position="118"/>
    </location>
</feature>
<dbReference type="OrthoDB" id="9790659at2"/>
<dbReference type="PANTHER" id="PTHR20992">
    <property type="entry name" value="AT15442P-RELATED"/>
    <property type="match status" value="1"/>
</dbReference>
<keyword evidence="1" id="KW-0472">Membrane</keyword>
<dbReference type="InterPro" id="IPR005240">
    <property type="entry name" value="DUF389"/>
</dbReference>
<organism evidence="2 3">
    <name type="scientific">Hymenobacter wooponensis</name>
    <dbReference type="NCBI Taxonomy" id="1525360"/>
    <lineage>
        <taxon>Bacteria</taxon>
        <taxon>Pseudomonadati</taxon>
        <taxon>Bacteroidota</taxon>
        <taxon>Cytophagia</taxon>
        <taxon>Cytophagales</taxon>
        <taxon>Hymenobacteraceae</taxon>
        <taxon>Hymenobacter</taxon>
    </lineage>
</organism>
<comment type="caution">
    <text evidence="2">The sequence shown here is derived from an EMBL/GenBank/DDBJ whole genome shotgun (WGS) entry which is preliminary data.</text>
</comment>
<evidence type="ECO:0000313" key="2">
    <source>
        <dbReference type="EMBL" id="TGD77151.1"/>
    </source>
</evidence>
<keyword evidence="1" id="KW-0812">Transmembrane</keyword>
<dbReference type="Proteomes" id="UP000298284">
    <property type="component" value="Unassembled WGS sequence"/>
</dbReference>
<keyword evidence="3" id="KW-1185">Reference proteome</keyword>
<dbReference type="PANTHER" id="PTHR20992:SF9">
    <property type="entry name" value="AT15442P-RELATED"/>
    <property type="match status" value="1"/>
</dbReference>
<feature type="transmembrane region" description="Helical" evidence="1">
    <location>
        <begin position="235"/>
        <end position="253"/>
    </location>
</feature>
<proteinExistence type="predicted"/>
<feature type="transmembrane region" description="Helical" evidence="1">
    <location>
        <begin position="138"/>
        <end position="156"/>
    </location>
</feature>
<feature type="transmembrane region" description="Helical" evidence="1">
    <location>
        <begin position="66"/>
        <end position="87"/>
    </location>
</feature>
<gene>
    <name evidence="2" type="ORF">EU557_24265</name>
</gene>
<dbReference type="AlphaFoldDB" id="A0A4Z0MCB3"/>
<feature type="transmembrane region" description="Helical" evidence="1">
    <location>
        <begin position="44"/>
        <end position="60"/>
    </location>
</feature>
<dbReference type="EMBL" id="SRKZ01000010">
    <property type="protein sequence ID" value="TGD77151.1"/>
    <property type="molecule type" value="Genomic_DNA"/>
</dbReference>
<accession>A0A4Z0MCB3</accession>
<evidence type="ECO:0000256" key="1">
    <source>
        <dbReference type="SAM" id="Phobius"/>
    </source>
</evidence>
<evidence type="ECO:0000313" key="3">
    <source>
        <dbReference type="Proteomes" id="UP000298284"/>
    </source>
</evidence>
<feature type="transmembrane region" description="Helical" evidence="1">
    <location>
        <begin position="191"/>
        <end position="214"/>
    </location>
</feature>
<feature type="transmembrane region" description="Helical" evidence="1">
    <location>
        <begin position="163"/>
        <end position="185"/>
    </location>
</feature>
<protein>
    <submittedName>
        <fullName evidence="2">DUF389 domain-containing protein</fullName>
    </submittedName>
</protein>
<reference evidence="2 3" key="1">
    <citation type="submission" date="2019-04" db="EMBL/GenBank/DDBJ databases">
        <authorList>
            <person name="Feng G."/>
            <person name="Zhang J."/>
            <person name="Zhu H."/>
        </authorList>
    </citation>
    <scope>NUCLEOTIDE SEQUENCE [LARGE SCALE GENOMIC DNA]</scope>
    <source>
        <strain evidence="2 3">JCM 19491</strain>
    </source>
</reference>
<keyword evidence="1" id="KW-1133">Transmembrane helix</keyword>